<dbReference type="EMBL" id="X83264">
    <property type="protein sequence ID" value="CAA58236.1"/>
    <property type="molecule type" value="Genomic_DNA"/>
</dbReference>
<accession>Q63667</accession>
<sequence>MVVYPKYCLDRGTLMFTPDP</sequence>
<protein>
    <submittedName>
        <fullName evidence="1">ORF1 protein</fullName>
    </submittedName>
</protein>
<proteinExistence type="predicted"/>
<reference evidence="1" key="1">
    <citation type="submission" date="1994-11" db="EMBL/GenBank/DDBJ databases">
        <authorList>
            <person name="Elalouf J."/>
        </authorList>
    </citation>
    <scope>NUCLEOTIDE SEQUENCE</scope>
    <source>
        <strain evidence="1">Sprague-Dawley</strain>
        <tissue evidence="1">Kidney</tissue>
    </source>
</reference>
<dbReference type="AlphaFoldDB" id="Q63667"/>
<name>Q63667_RAT</name>
<organism evidence="1">
    <name type="scientific">Rattus norvegicus</name>
    <name type="common">Rat</name>
    <dbReference type="NCBI Taxonomy" id="10116"/>
    <lineage>
        <taxon>Eukaryota</taxon>
        <taxon>Metazoa</taxon>
        <taxon>Chordata</taxon>
        <taxon>Craniata</taxon>
        <taxon>Vertebrata</taxon>
        <taxon>Euteleostomi</taxon>
        <taxon>Mammalia</taxon>
        <taxon>Eutheria</taxon>
        <taxon>Euarchontoglires</taxon>
        <taxon>Glires</taxon>
        <taxon>Rodentia</taxon>
        <taxon>Myomorpha</taxon>
        <taxon>Muroidea</taxon>
        <taxon>Muridae</taxon>
        <taxon>Murinae</taxon>
        <taxon>Rattus</taxon>
    </lineage>
</organism>
<reference evidence="1" key="2">
    <citation type="journal article" date="1995" name="Pflugers Arch.">
        <title>Inverse PCR-mediated cloning of the promoter for the rat vasopressin V2 receptor gene.</title>
        <authorList>
            <person name="Mandon B."/>
            <person name="Bellanger A.C."/>
            <person name="Elalouf J.M."/>
        </authorList>
    </citation>
    <scope>NUCLEOTIDE SEQUENCE</scope>
    <source>
        <strain evidence="1">Sprague-Dawley</strain>
        <tissue evidence="1">Kidney</tissue>
    </source>
</reference>
<gene>
    <name evidence="1" type="primary">ORF1</name>
</gene>
<evidence type="ECO:0000313" key="1">
    <source>
        <dbReference type="EMBL" id="CAA58236.1"/>
    </source>
</evidence>